<dbReference type="Proteomes" id="UP000618591">
    <property type="component" value="Unassembled WGS sequence"/>
</dbReference>
<evidence type="ECO:0000313" key="2">
    <source>
        <dbReference type="EMBL" id="GGA59436.1"/>
    </source>
</evidence>
<sequence length="130" mass="14453">MPTTPPPMGGANMDLDTPMGRKHSKHGAYDTPQSDDDAAVEVPLCWLCSRPTGKTIVWHHPIPKSRGGRDVVPMHPICQQTVIANFTNSELERYGIDVESLLANPSVRKFVDWVSKKDPDFTATTTKKQR</sequence>
<evidence type="ECO:0000313" key="3">
    <source>
        <dbReference type="Proteomes" id="UP000618591"/>
    </source>
</evidence>
<comment type="caution">
    <text evidence="2">The sequence shown here is derived from an EMBL/GenBank/DDBJ whole genome shotgun (WGS) entry which is preliminary data.</text>
</comment>
<gene>
    <name evidence="2" type="ORF">GCM10011395_32150</name>
</gene>
<reference evidence="3" key="1">
    <citation type="journal article" date="2019" name="Int. J. Syst. Evol. Microbiol.">
        <title>The Global Catalogue of Microorganisms (GCM) 10K type strain sequencing project: providing services to taxonomists for standard genome sequencing and annotation.</title>
        <authorList>
            <consortium name="The Broad Institute Genomics Platform"/>
            <consortium name="The Broad Institute Genome Sequencing Center for Infectious Disease"/>
            <person name="Wu L."/>
            <person name="Ma J."/>
        </authorList>
    </citation>
    <scope>NUCLEOTIDE SEQUENCE [LARGE SCALE GENOMIC DNA]</scope>
    <source>
        <strain evidence="3">CGMCC 1.10106</strain>
    </source>
</reference>
<name>A0ABQ1H6V5_9SPHN</name>
<evidence type="ECO:0000256" key="1">
    <source>
        <dbReference type="SAM" id="MobiDB-lite"/>
    </source>
</evidence>
<protein>
    <recommendedName>
        <fullName evidence="4">HNH endonuclease</fullName>
    </recommendedName>
</protein>
<accession>A0ABQ1H6V5</accession>
<evidence type="ECO:0008006" key="4">
    <source>
        <dbReference type="Google" id="ProtNLM"/>
    </source>
</evidence>
<feature type="region of interest" description="Disordered" evidence="1">
    <location>
        <begin position="1"/>
        <end position="36"/>
    </location>
</feature>
<keyword evidence="3" id="KW-1185">Reference proteome</keyword>
<proteinExistence type="predicted"/>
<dbReference type="EMBL" id="BMDW01000026">
    <property type="protein sequence ID" value="GGA59436.1"/>
    <property type="molecule type" value="Genomic_DNA"/>
</dbReference>
<organism evidence="2 3">
    <name type="scientific">Sphingomonas psychrolutea</name>
    <dbReference type="NCBI Taxonomy" id="1259676"/>
    <lineage>
        <taxon>Bacteria</taxon>
        <taxon>Pseudomonadati</taxon>
        <taxon>Pseudomonadota</taxon>
        <taxon>Alphaproteobacteria</taxon>
        <taxon>Sphingomonadales</taxon>
        <taxon>Sphingomonadaceae</taxon>
        <taxon>Sphingomonas</taxon>
    </lineage>
</organism>